<dbReference type="EMBL" id="JASCZI010121632">
    <property type="protein sequence ID" value="MED6162471.1"/>
    <property type="molecule type" value="Genomic_DNA"/>
</dbReference>
<dbReference type="EC" id="2.1.2.11" evidence="3"/>
<dbReference type="Pfam" id="PF02548">
    <property type="entry name" value="Pantoate_transf"/>
    <property type="match status" value="1"/>
</dbReference>
<name>A0ABU6UMY0_9FABA</name>
<dbReference type="InterPro" id="IPR003700">
    <property type="entry name" value="Pantoate_hydroxy_MeTrfase"/>
</dbReference>
<reference evidence="6 7" key="1">
    <citation type="journal article" date="2023" name="Plants (Basel)">
        <title>Bridging the Gap: Combining Genomics and Transcriptomics Approaches to Understand Stylosanthes scabra, an Orphan Legume from the Brazilian Caatinga.</title>
        <authorList>
            <person name="Ferreira-Neto J.R.C."/>
            <person name="da Silva M.D."/>
            <person name="Binneck E."/>
            <person name="de Melo N.F."/>
            <person name="da Silva R.H."/>
            <person name="de Melo A.L.T.M."/>
            <person name="Pandolfi V."/>
            <person name="Bustamante F.O."/>
            <person name="Brasileiro-Vidal A.C."/>
            <person name="Benko-Iseppon A.M."/>
        </authorList>
    </citation>
    <scope>NUCLEOTIDE SEQUENCE [LARGE SCALE GENOMIC DNA]</scope>
    <source>
        <tissue evidence="6">Leaves</tissue>
    </source>
</reference>
<dbReference type="InterPro" id="IPR040442">
    <property type="entry name" value="Pyrv_kinase-like_dom_sf"/>
</dbReference>
<dbReference type="PANTHER" id="PTHR20881">
    <property type="entry name" value="3-METHYL-2-OXOBUTANOATE HYDROXYMETHYLTRANSFERASE"/>
    <property type="match status" value="1"/>
</dbReference>
<organism evidence="6 7">
    <name type="scientific">Stylosanthes scabra</name>
    <dbReference type="NCBI Taxonomy" id="79078"/>
    <lineage>
        <taxon>Eukaryota</taxon>
        <taxon>Viridiplantae</taxon>
        <taxon>Streptophyta</taxon>
        <taxon>Embryophyta</taxon>
        <taxon>Tracheophyta</taxon>
        <taxon>Spermatophyta</taxon>
        <taxon>Magnoliopsida</taxon>
        <taxon>eudicotyledons</taxon>
        <taxon>Gunneridae</taxon>
        <taxon>Pentapetalae</taxon>
        <taxon>rosids</taxon>
        <taxon>fabids</taxon>
        <taxon>Fabales</taxon>
        <taxon>Fabaceae</taxon>
        <taxon>Papilionoideae</taxon>
        <taxon>50 kb inversion clade</taxon>
        <taxon>dalbergioids sensu lato</taxon>
        <taxon>Dalbergieae</taxon>
        <taxon>Pterocarpus clade</taxon>
        <taxon>Stylosanthes</taxon>
    </lineage>
</organism>
<dbReference type="Proteomes" id="UP001341840">
    <property type="component" value="Unassembled WGS sequence"/>
</dbReference>
<gene>
    <name evidence="6" type="primary">KPHMT1_7</name>
    <name evidence="6" type="ORF">PIB30_070755</name>
</gene>
<evidence type="ECO:0000313" key="7">
    <source>
        <dbReference type="Proteomes" id="UP001341840"/>
    </source>
</evidence>
<keyword evidence="7" id="KW-1185">Reference proteome</keyword>
<evidence type="ECO:0000256" key="3">
    <source>
        <dbReference type="ARBA" id="ARBA00012618"/>
    </source>
</evidence>
<comment type="similarity">
    <text evidence="2">Belongs to the PanB family.</text>
</comment>
<evidence type="ECO:0000256" key="1">
    <source>
        <dbReference type="ARBA" id="ARBA00005033"/>
    </source>
</evidence>
<keyword evidence="4 6" id="KW-0808">Transferase</keyword>
<comment type="catalytic activity">
    <reaction evidence="5">
        <text>(6R)-5,10-methylene-5,6,7,8-tetrahydrofolate + 3-methyl-2-oxobutanoate + H2O = 2-dehydropantoate + (6S)-5,6,7,8-tetrahydrofolate</text>
        <dbReference type="Rhea" id="RHEA:11824"/>
        <dbReference type="ChEBI" id="CHEBI:11561"/>
        <dbReference type="ChEBI" id="CHEBI:11851"/>
        <dbReference type="ChEBI" id="CHEBI:15377"/>
        <dbReference type="ChEBI" id="CHEBI:15636"/>
        <dbReference type="ChEBI" id="CHEBI:57453"/>
        <dbReference type="EC" id="2.1.2.11"/>
    </reaction>
</comment>
<evidence type="ECO:0000256" key="4">
    <source>
        <dbReference type="ARBA" id="ARBA00022679"/>
    </source>
</evidence>
<dbReference type="GO" id="GO:0003864">
    <property type="term" value="F:3-methyl-2-oxobutanoate hydroxymethyltransferase activity"/>
    <property type="evidence" value="ECO:0007669"/>
    <property type="project" value="UniProtKB-EC"/>
</dbReference>
<evidence type="ECO:0000313" key="6">
    <source>
        <dbReference type="EMBL" id="MED6162471.1"/>
    </source>
</evidence>
<comment type="caution">
    <text evidence="6">The sequence shown here is derived from an EMBL/GenBank/DDBJ whole genome shotgun (WGS) entry which is preliminary data.</text>
</comment>
<proteinExistence type="inferred from homology"/>
<accession>A0ABU6UMY0</accession>
<dbReference type="InterPro" id="IPR015813">
    <property type="entry name" value="Pyrv/PenolPyrv_kinase-like_dom"/>
</dbReference>
<protein>
    <recommendedName>
        <fullName evidence="3">3-methyl-2-oxobutanoate hydroxymethyltransferase</fullName>
        <ecNumber evidence="3">2.1.2.11</ecNumber>
    </recommendedName>
</protein>
<dbReference type="Gene3D" id="3.20.20.60">
    <property type="entry name" value="Phosphoenolpyruvate-binding domains"/>
    <property type="match status" value="1"/>
</dbReference>
<evidence type="ECO:0000256" key="2">
    <source>
        <dbReference type="ARBA" id="ARBA00008676"/>
    </source>
</evidence>
<comment type="pathway">
    <text evidence="1">Cofactor biosynthesis; (R)-pantothenate biosynthesis; (R)-pantoate from 3-methyl-2-oxobutanoate: step 1/2.</text>
</comment>
<evidence type="ECO:0000256" key="5">
    <source>
        <dbReference type="ARBA" id="ARBA00049172"/>
    </source>
</evidence>
<dbReference type="PANTHER" id="PTHR20881:SF0">
    <property type="entry name" value="3-METHYL-2-OXOBUTANOATE HYDROXYMETHYLTRANSFERASE"/>
    <property type="match status" value="1"/>
</dbReference>
<dbReference type="SUPFAM" id="SSF51621">
    <property type="entry name" value="Phosphoenolpyruvate/pyruvate domain"/>
    <property type="match status" value="1"/>
</dbReference>
<sequence length="130" mass="14337">MVTAYGYPSAVHIDMAVIDICLFGDSSAMVVHAHDTTLPITVVDSKANQKLHNSSSTPFLKNFSHGHGQTVMEASSLAVELGEGDGLMMFQYPSNKHNTQSYSQSPYQTLPYFKTFGDYKKAYLKLAYGF</sequence>